<sequence length="292" mass="32675">MLRWKGERTVGLHEPQINEDHLASCGIPDDRRLRLLSFNIQVGNSTQGYRHYLTRSWQHVLPHKGRAGNLERIGDLLGDFDLVALQEADGGSHRSGYINQVKYLAQQGEFPYWYQQLNRNLGRLAQHSNGLLSRLRPAVIEDHPLPGPAGRGAILVRFGEGPDALVVVIMHLALGTKTRTRQLAYIRELIGGYQHHVLMGDMNTHANDLLHTSPLRDLGLLAPQMEATFPSWRPQRCLDHILLSPSLTLERVQVLDQPISDHLPVAVDIRLPGSVGVDSQLALRPPDNEPHA</sequence>
<proteinExistence type="predicted"/>
<dbReference type="RefSeq" id="WP_369782308.1">
    <property type="nucleotide sequence ID" value="NZ_CP165623.1"/>
</dbReference>
<evidence type="ECO:0000259" key="1">
    <source>
        <dbReference type="Pfam" id="PF03372"/>
    </source>
</evidence>
<dbReference type="InterPro" id="IPR036691">
    <property type="entry name" value="Endo/exonu/phosph_ase_sf"/>
</dbReference>
<dbReference type="GO" id="GO:0006506">
    <property type="term" value="P:GPI anchor biosynthetic process"/>
    <property type="evidence" value="ECO:0007669"/>
    <property type="project" value="TreeGrafter"/>
</dbReference>
<dbReference type="AlphaFoldDB" id="A0AB39X1B4"/>
<dbReference type="PANTHER" id="PTHR14859">
    <property type="entry name" value="CALCOFLUOR WHITE HYPERSENSITIVE PROTEIN PRECURSOR"/>
    <property type="match status" value="1"/>
</dbReference>
<keyword evidence="2" id="KW-0378">Hydrolase</keyword>
<name>A0AB39X1B4_9PSED</name>
<reference evidence="2" key="1">
    <citation type="submission" date="2024-07" db="EMBL/GenBank/DDBJ databases">
        <authorList>
            <person name="Biller S.J."/>
        </authorList>
    </citation>
    <scope>NUCLEOTIDE SEQUENCE</scope>
    <source>
        <strain evidence="2">WC2401</strain>
    </source>
</reference>
<evidence type="ECO:0000313" key="2">
    <source>
        <dbReference type="EMBL" id="XDV06680.1"/>
    </source>
</evidence>
<dbReference type="Pfam" id="PF03372">
    <property type="entry name" value="Exo_endo_phos"/>
    <property type="match status" value="1"/>
</dbReference>
<dbReference type="GO" id="GO:0004519">
    <property type="term" value="F:endonuclease activity"/>
    <property type="evidence" value="ECO:0007669"/>
    <property type="project" value="UniProtKB-KW"/>
</dbReference>
<dbReference type="InterPro" id="IPR051916">
    <property type="entry name" value="GPI-anchor_lipid_remodeler"/>
</dbReference>
<dbReference type="EMBL" id="CP165623">
    <property type="protein sequence ID" value="XDV06680.1"/>
    <property type="molecule type" value="Genomic_DNA"/>
</dbReference>
<organism evidence="2">
    <name type="scientific">Pseudomonas sp. WC2401</name>
    <dbReference type="NCBI Taxonomy" id="3234143"/>
    <lineage>
        <taxon>Bacteria</taxon>
        <taxon>Pseudomonadati</taxon>
        <taxon>Pseudomonadota</taxon>
        <taxon>Gammaproteobacteria</taxon>
        <taxon>Pseudomonadales</taxon>
        <taxon>Pseudomonadaceae</taxon>
        <taxon>Pseudomonas</taxon>
    </lineage>
</organism>
<dbReference type="SUPFAM" id="SSF56219">
    <property type="entry name" value="DNase I-like"/>
    <property type="match status" value="1"/>
</dbReference>
<protein>
    <submittedName>
        <fullName evidence="2">Endonuclease/exonuclease/phosphatase family protein</fullName>
    </submittedName>
</protein>
<dbReference type="PANTHER" id="PTHR14859:SF15">
    <property type="entry name" value="ENDONUCLEASE_EXONUCLEASE_PHOSPHATASE DOMAIN-CONTAINING PROTEIN"/>
    <property type="match status" value="1"/>
</dbReference>
<feature type="domain" description="Endonuclease/exonuclease/phosphatase" evidence="1">
    <location>
        <begin position="36"/>
        <end position="262"/>
    </location>
</feature>
<keyword evidence="2" id="KW-0255">Endonuclease</keyword>
<accession>A0AB39X1B4</accession>
<gene>
    <name evidence="2" type="ORF">AB3G35_03485</name>
</gene>
<dbReference type="Gene3D" id="3.60.10.10">
    <property type="entry name" value="Endonuclease/exonuclease/phosphatase"/>
    <property type="match status" value="1"/>
</dbReference>
<dbReference type="GO" id="GO:0016020">
    <property type="term" value="C:membrane"/>
    <property type="evidence" value="ECO:0007669"/>
    <property type="project" value="GOC"/>
</dbReference>
<keyword evidence="2" id="KW-0540">Nuclease</keyword>
<dbReference type="InterPro" id="IPR005135">
    <property type="entry name" value="Endo/exonuclease/phosphatase"/>
</dbReference>